<evidence type="ECO:0000256" key="2">
    <source>
        <dbReference type="SAM" id="SignalP"/>
    </source>
</evidence>
<dbReference type="GO" id="GO:0030288">
    <property type="term" value="C:outer membrane-bounded periplasmic space"/>
    <property type="evidence" value="ECO:0007669"/>
    <property type="project" value="TreeGrafter"/>
</dbReference>
<name>A0A7C4VDM5_9DEIN</name>
<sequence>MKRTLMGLAVWVVLSMLAGAFAAQPDTEGELVVLAGPQEDWAQAMVAAFQKKYGIRTTYVRMSSGEALARLRAEAGSPSFDVWWGGPNEGQMAAYKEGLIEPYAPPRAAQIPTELKDPKGIWTGIYVGALGFCSNRELLDQLGLKPPTSWDDLLNPKLKNGIAVADPRTSGTAYTFLYTQVVLRGEEAAFDYLKKVDQNIFQYTKSGSAPGRMAAAGEVPVAIIFSHDCVKFREETGVDLAVSFPKEGTGFEIGAEALIKGAKHPKAAKLWMDWALSPEAQAIAATVKSYQVPSNPNTVVPEKAISLDQVKLIQYDHAKSGELRAKLSERFGEEVREGAAAPRK</sequence>
<reference evidence="3" key="1">
    <citation type="journal article" date="2020" name="mSystems">
        <title>Genome- and Community-Level Interaction Insights into Carbon Utilization and Element Cycling Functions of Hydrothermarchaeota in Hydrothermal Sediment.</title>
        <authorList>
            <person name="Zhou Z."/>
            <person name="Liu Y."/>
            <person name="Xu W."/>
            <person name="Pan J."/>
            <person name="Luo Z.H."/>
            <person name="Li M."/>
        </authorList>
    </citation>
    <scope>NUCLEOTIDE SEQUENCE [LARGE SCALE GENOMIC DNA]</scope>
    <source>
        <strain evidence="3">HyVt-570</strain>
    </source>
</reference>
<gene>
    <name evidence="3" type="ORF">ENK37_06590</name>
</gene>
<evidence type="ECO:0000256" key="1">
    <source>
        <dbReference type="ARBA" id="ARBA00022729"/>
    </source>
</evidence>
<feature type="chain" id="PRO_5028211438" evidence="2">
    <location>
        <begin position="23"/>
        <end position="344"/>
    </location>
</feature>
<dbReference type="GO" id="GO:0030975">
    <property type="term" value="F:thiamine binding"/>
    <property type="evidence" value="ECO:0007669"/>
    <property type="project" value="TreeGrafter"/>
</dbReference>
<keyword evidence="1 2" id="KW-0732">Signal</keyword>
<dbReference type="Gene3D" id="3.40.190.10">
    <property type="entry name" value="Periplasmic binding protein-like II"/>
    <property type="match status" value="2"/>
</dbReference>
<dbReference type="Pfam" id="PF13343">
    <property type="entry name" value="SBP_bac_6"/>
    <property type="match status" value="1"/>
</dbReference>
<organism evidence="3">
    <name type="scientific">Oceanithermus profundus</name>
    <dbReference type="NCBI Taxonomy" id="187137"/>
    <lineage>
        <taxon>Bacteria</taxon>
        <taxon>Thermotogati</taxon>
        <taxon>Deinococcota</taxon>
        <taxon>Deinococci</taxon>
        <taxon>Thermales</taxon>
        <taxon>Thermaceae</taxon>
        <taxon>Oceanithermus</taxon>
    </lineage>
</organism>
<evidence type="ECO:0000313" key="3">
    <source>
        <dbReference type="EMBL" id="HGY09703.1"/>
    </source>
</evidence>
<dbReference type="GO" id="GO:0015888">
    <property type="term" value="P:thiamine transport"/>
    <property type="evidence" value="ECO:0007669"/>
    <property type="project" value="TreeGrafter"/>
</dbReference>
<dbReference type="EMBL" id="DRPZ01000174">
    <property type="protein sequence ID" value="HGY09703.1"/>
    <property type="molecule type" value="Genomic_DNA"/>
</dbReference>
<dbReference type="CDD" id="cd13544">
    <property type="entry name" value="PBP2_Fbp_like_1"/>
    <property type="match status" value="1"/>
</dbReference>
<dbReference type="Proteomes" id="UP000885759">
    <property type="component" value="Unassembled WGS sequence"/>
</dbReference>
<dbReference type="AlphaFoldDB" id="A0A7C4VDM5"/>
<comment type="caution">
    <text evidence="3">The sequence shown here is derived from an EMBL/GenBank/DDBJ whole genome shotgun (WGS) entry which is preliminary data.</text>
</comment>
<dbReference type="PANTHER" id="PTHR30006:SF2">
    <property type="entry name" value="ABC TRANSPORTER SUBSTRATE-BINDING PROTEIN"/>
    <property type="match status" value="1"/>
</dbReference>
<dbReference type="PIRSF" id="PIRSF002825">
    <property type="entry name" value="CfbpA"/>
    <property type="match status" value="1"/>
</dbReference>
<proteinExistence type="predicted"/>
<accession>A0A7C4VDM5</accession>
<dbReference type="InterPro" id="IPR026045">
    <property type="entry name" value="Ferric-bd"/>
</dbReference>
<protein>
    <submittedName>
        <fullName evidence="3">ABC transporter substrate-binding protein</fullName>
    </submittedName>
</protein>
<dbReference type="GO" id="GO:0030976">
    <property type="term" value="F:thiamine pyrophosphate binding"/>
    <property type="evidence" value="ECO:0007669"/>
    <property type="project" value="TreeGrafter"/>
</dbReference>
<feature type="signal peptide" evidence="2">
    <location>
        <begin position="1"/>
        <end position="22"/>
    </location>
</feature>
<dbReference type="PANTHER" id="PTHR30006">
    <property type="entry name" value="THIAMINE-BINDING PERIPLASMIC PROTEIN-RELATED"/>
    <property type="match status" value="1"/>
</dbReference>
<dbReference type="SUPFAM" id="SSF53850">
    <property type="entry name" value="Periplasmic binding protein-like II"/>
    <property type="match status" value="1"/>
</dbReference>